<name>A0A223NT52_9SPHI</name>
<accession>A0A223NT52</accession>
<sequence>MKNSIKLTALFLLASAGLFAATPAKTLKADVPPVTITSLSANKGITVSAADAKSIVMIYDQDKNVLRKDVLAGNSSKGYILNTLENGDYTMEVTANKQTVKKNIHVYNEGKTKTFILQQ</sequence>
<keyword evidence="1" id="KW-0732">Signal</keyword>
<dbReference type="EMBL" id="CP022743">
    <property type="protein sequence ID" value="ASU32996.1"/>
    <property type="molecule type" value="Genomic_DNA"/>
</dbReference>
<gene>
    <name evidence="2" type="ORF">MuYL_1096</name>
</gene>
<evidence type="ECO:0008006" key="4">
    <source>
        <dbReference type="Google" id="ProtNLM"/>
    </source>
</evidence>
<reference evidence="2 3" key="1">
    <citation type="submission" date="2017-08" db="EMBL/GenBank/DDBJ databases">
        <title>Complete genome sequence of Mucilaginibacter sp. strain BJC16-A31.</title>
        <authorList>
            <consortium name="Henan University of Science and Technology"/>
            <person name="You X."/>
        </authorList>
    </citation>
    <scope>NUCLEOTIDE SEQUENCE [LARGE SCALE GENOMIC DNA]</scope>
    <source>
        <strain evidence="2 3">BJC16-A31</strain>
    </source>
</reference>
<evidence type="ECO:0000256" key="1">
    <source>
        <dbReference type="SAM" id="SignalP"/>
    </source>
</evidence>
<protein>
    <recommendedName>
        <fullName evidence="4">Secretion system C-terminal sorting domain-containing protein</fullName>
    </recommendedName>
</protein>
<dbReference type="OrthoDB" id="796042at2"/>
<evidence type="ECO:0000313" key="3">
    <source>
        <dbReference type="Proteomes" id="UP000215002"/>
    </source>
</evidence>
<dbReference type="Proteomes" id="UP000215002">
    <property type="component" value="Chromosome"/>
</dbReference>
<dbReference type="RefSeq" id="WP_094569522.1">
    <property type="nucleotide sequence ID" value="NZ_CP022743.1"/>
</dbReference>
<organism evidence="2 3">
    <name type="scientific">Mucilaginibacter xinganensis</name>
    <dbReference type="NCBI Taxonomy" id="1234841"/>
    <lineage>
        <taxon>Bacteria</taxon>
        <taxon>Pseudomonadati</taxon>
        <taxon>Bacteroidota</taxon>
        <taxon>Sphingobacteriia</taxon>
        <taxon>Sphingobacteriales</taxon>
        <taxon>Sphingobacteriaceae</taxon>
        <taxon>Mucilaginibacter</taxon>
    </lineage>
</organism>
<keyword evidence="3" id="KW-1185">Reference proteome</keyword>
<proteinExistence type="predicted"/>
<evidence type="ECO:0000313" key="2">
    <source>
        <dbReference type="EMBL" id="ASU32996.1"/>
    </source>
</evidence>
<dbReference type="KEGG" id="muc:MuYL_1096"/>
<feature type="chain" id="PRO_5012352604" description="Secretion system C-terminal sorting domain-containing protein" evidence="1">
    <location>
        <begin position="21"/>
        <end position="119"/>
    </location>
</feature>
<feature type="signal peptide" evidence="1">
    <location>
        <begin position="1"/>
        <end position="20"/>
    </location>
</feature>
<dbReference type="AlphaFoldDB" id="A0A223NT52"/>